<keyword evidence="5" id="KW-0418">Kinase</keyword>
<dbReference type="NCBIfam" id="TIGR00229">
    <property type="entry name" value="sensory_box"/>
    <property type="match status" value="4"/>
</dbReference>
<reference evidence="8 9" key="1">
    <citation type="submission" date="2019-11" db="EMBL/GenBank/DDBJ databases">
        <title>Maribacter lutea sp. nov., a marine bacterium isolated from intertidal sand.</title>
        <authorList>
            <person name="Liu A."/>
        </authorList>
    </citation>
    <scope>NUCLEOTIDE SEQUENCE [LARGE SCALE GENOMIC DNA]</scope>
    <source>
        <strain evidence="8 9">RZ05</strain>
    </source>
</reference>
<dbReference type="Gene3D" id="3.30.450.20">
    <property type="entry name" value="PAS domain"/>
    <property type="match status" value="6"/>
</dbReference>
<dbReference type="Pfam" id="PF02518">
    <property type="entry name" value="HATPase_c"/>
    <property type="match status" value="1"/>
</dbReference>
<dbReference type="InterPro" id="IPR013656">
    <property type="entry name" value="PAS_4"/>
</dbReference>
<dbReference type="Proteomes" id="UP000443153">
    <property type="component" value="Unassembled WGS sequence"/>
</dbReference>
<evidence type="ECO:0000256" key="2">
    <source>
        <dbReference type="ARBA" id="ARBA00012438"/>
    </source>
</evidence>
<evidence type="ECO:0000259" key="7">
    <source>
        <dbReference type="PROSITE" id="PS50113"/>
    </source>
</evidence>
<dbReference type="SMART" id="SM00387">
    <property type="entry name" value="HATPase_c"/>
    <property type="match status" value="1"/>
</dbReference>
<keyword evidence="9" id="KW-1185">Reference proteome</keyword>
<dbReference type="Pfam" id="PF08448">
    <property type="entry name" value="PAS_4"/>
    <property type="match status" value="4"/>
</dbReference>
<dbReference type="PANTHER" id="PTHR43304:SF1">
    <property type="entry name" value="PAC DOMAIN-CONTAINING PROTEIN"/>
    <property type="match status" value="1"/>
</dbReference>
<gene>
    <name evidence="8" type="ORF">GJ691_13800</name>
</gene>
<dbReference type="InterPro" id="IPR004358">
    <property type="entry name" value="Sig_transdc_His_kin-like_C"/>
</dbReference>
<dbReference type="SMART" id="SM00086">
    <property type="entry name" value="PAC"/>
    <property type="match status" value="5"/>
</dbReference>
<comment type="catalytic activity">
    <reaction evidence="1">
        <text>ATP + protein L-histidine = ADP + protein N-phospho-L-histidine.</text>
        <dbReference type="EC" id="2.7.13.3"/>
    </reaction>
</comment>
<dbReference type="InterPro" id="IPR000700">
    <property type="entry name" value="PAS-assoc_C"/>
</dbReference>
<dbReference type="PRINTS" id="PR00344">
    <property type="entry name" value="BCTRLSENSOR"/>
</dbReference>
<dbReference type="InterPro" id="IPR000014">
    <property type="entry name" value="PAS"/>
</dbReference>
<name>A0A6I2MN15_9FLAO</name>
<dbReference type="Pfam" id="PF13426">
    <property type="entry name" value="PAS_9"/>
    <property type="match status" value="2"/>
</dbReference>
<dbReference type="InterPro" id="IPR035965">
    <property type="entry name" value="PAS-like_dom_sf"/>
</dbReference>
<evidence type="ECO:0000256" key="5">
    <source>
        <dbReference type="ARBA" id="ARBA00022777"/>
    </source>
</evidence>
<accession>A0A6I2MN15</accession>
<dbReference type="GO" id="GO:0004673">
    <property type="term" value="F:protein histidine kinase activity"/>
    <property type="evidence" value="ECO:0007669"/>
    <property type="project" value="UniProtKB-EC"/>
</dbReference>
<evidence type="ECO:0000256" key="4">
    <source>
        <dbReference type="ARBA" id="ARBA00022679"/>
    </source>
</evidence>
<dbReference type="InterPro" id="IPR003594">
    <property type="entry name" value="HATPase_dom"/>
</dbReference>
<dbReference type="SUPFAM" id="SSF55785">
    <property type="entry name" value="PYP-like sensor domain (PAS domain)"/>
    <property type="match status" value="6"/>
</dbReference>
<dbReference type="CDD" id="cd00130">
    <property type="entry name" value="PAS"/>
    <property type="match status" value="3"/>
</dbReference>
<dbReference type="InterPro" id="IPR001610">
    <property type="entry name" value="PAC"/>
</dbReference>
<evidence type="ECO:0000256" key="3">
    <source>
        <dbReference type="ARBA" id="ARBA00022553"/>
    </source>
</evidence>
<feature type="domain" description="Histidine kinase" evidence="6">
    <location>
        <begin position="786"/>
        <end position="999"/>
    </location>
</feature>
<evidence type="ECO:0000313" key="8">
    <source>
        <dbReference type="EMBL" id="MRX65233.1"/>
    </source>
</evidence>
<dbReference type="PROSITE" id="PS50113">
    <property type="entry name" value="PAC"/>
    <property type="match status" value="3"/>
</dbReference>
<keyword evidence="4" id="KW-0808">Transferase</keyword>
<dbReference type="SMART" id="SM00091">
    <property type="entry name" value="PAS"/>
    <property type="match status" value="5"/>
</dbReference>
<feature type="domain" description="PAC" evidence="7">
    <location>
        <begin position="319"/>
        <end position="385"/>
    </location>
</feature>
<organism evidence="8 9">
    <name type="scientific">Maribacter luteus</name>
    <dbReference type="NCBI Taxonomy" id="2594478"/>
    <lineage>
        <taxon>Bacteria</taxon>
        <taxon>Pseudomonadati</taxon>
        <taxon>Bacteroidota</taxon>
        <taxon>Flavobacteriia</taxon>
        <taxon>Flavobacteriales</taxon>
        <taxon>Flavobacteriaceae</taxon>
        <taxon>Maribacter</taxon>
    </lineage>
</organism>
<evidence type="ECO:0000313" key="9">
    <source>
        <dbReference type="Proteomes" id="UP000443153"/>
    </source>
</evidence>
<dbReference type="EMBL" id="WKJH01000022">
    <property type="protein sequence ID" value="MRX65233.1"/>
    <property type="molecule type" value="Genomic_DNA"/>
</dbReference>
<evidence type="ECO:0000256" key="1">
    <source>
        <dbReference type="ARBA" id="ARBA00000085"/>
    </source>
</evidence>
<dbReference type="PROSITE" id="PS50109">
    <property type="entry name" value="HIS_KIN"/>
    <property type="match status" value="1"/>
</dbReference>
<feature type="domain" description="PAC" evidence="7">
    <location>
        <begin position="206"/>
        <end position="257"/>
    </location>
</feature>
<sequence>MIKGTQTNCNNYLIKQLPNATVFLNNNLEVVHVSDKFVDDYDLVFDTIIGKPIELIFKTITQDCIKSLKSNLKGEKSQTHCEFFVTKNKEEKRFKWKNVPWYDQQENIIGVIIQTEDITKRVLNKLKLEKLESVLNGKSEIAKIGTWEYDIEKNSLHWCNTTKSIHEVPMDFVPVIEDAIDFYKIGFSRNTISMAVNNTLKNGTPWSEKLQIVTAKGKELWVTASGKPVYNNDKIVGIIGTFQDINDSVLSQIKIKESEHLLKTLIDNLPINVYIKDIESRKVLVNKAECDFAGVSNPEEILGKNDFQLYNRKTAQEFRDEDLEVIKTGKPILGKETICKAKDGSTTSILVYKLPLVNSKNEIEGIIGMSLDITETRKAQQKLEEKERNFKSIFNSSYQFTGILDLDGTLIELNDTALKFAAERFEDVIGKKFWDQSWWPKETATQKLLKQTIKTALKGETIREEIKIYDPNKKLIPIDFSLKPIYNDKNKVVSLLAEGRMIAEMVAAREKIKESELKFRTLYELSPVSFVLYDFNTGKIIDFNTSFKNTFGYNEESLSKLKFWDLFKERNDNHRKQAHEELNSKGTFGPFGEKLNHRKGAELTVIINKSMIVNKKGEKLVWTIIQDITETEEKERQIREERKLLKTVVDNLPLNVYIKDRQSRKILVNKAECDYMNVENADEILGKNDFELYDEETAQLSRNEDLQVFKTLKPILGAEKINKCRNGENTTFLTSKIPLKGENGKAYGLVGISLDISELKQKEEELRSLINVTSLQNKKLINFAHIVSHNLRSHSANFSMLLEFMINENNEEEKRTLTKMLVEASDNLLETLDNLNEVLAINSNVNLKKSSLNLNHNLNKIKQNLAVFLKDKNVKIINNIPDHTNIQAIPAYAESILMNFITNAVKYKSPDRDPVIKLGVTQKSGYTILSIEDNGMGIDLKKYGEKLFGLYKTFHDNPDAKGIGLYMSKNQIEAMNGKITVTSKVGIGSTFNIYFNEKN</sequence>
<dbReference type="Gene3D" id="3.30.565.10">
    <property type="entry name" value="Histidine kinase-like ATPase, C-terminal domain"/>
    <property type="match status" value="1"/>
</dbReference>
<feature type="domain" description="PAC" evidence="7">
    <location>
        <begin position="715"/>
        <end position="768"/>
    </location>
</feature>
<dbReference type="AlphaFoldDB" id="A0A6I2MN15"/>
<dbReference type="InterPro" id="IPR036890">
    <property type="entry name" value="HATPase_C_sf"/>
</dbReference>
<dbReference type="OrthoDB" id="5522855at2"/>
<dbReference type="InterPro" id="IPR005467">
    <property type="entry name" value="His_kinase_dom"/>
</dbReference>
<evidence type="ECO:0000259" key="6">
    <source>
        <dbReference type="PROSITE" id="PS50109"/>
    </source>
</evidence>
<dbReference type="SUPFAM" id="SSF55874">
    <property type="entry name" value="ATPase domain of HSP90 chaperone/DNA topoisomerase II/histidine kinase"/>
    <property type="match status" value="1"/>
</dbReference>
<proteinExistence type="predicted"/>
<dbReference type="InterPro" id="IPR052162">
    <property type="entry name" value="Sensor_kinase/Photoreceptor"/>
</dbReference>
<protein>
    <recommendedName>
        <fullName evidence="2">histidine kinase</fullName>
        <ecNumber evidence="2">2.7.13.3</ecNumber>
    </recommendedName>
</protein>
<dbReference type="PANTHER" id="PTHR43304">
    <property type="entry name" value="PHYTOCHROME-LIKE PROTEIN CPH1"/>
    <property type="match status" value="1"/>
</dbReference>
<dbReference type="EC" id="2.7.13.3" evidence="2"/>
<comment type="caution">
    <text evidence="8">The sequence shown here is derived from an EMBL/GenBank/DDBJ whole genome shotgun (WGS) entry which is preliminary data.</text>
</comment>
<keyword evidence="3" id="KW-0597">Phosphoprotein</keyword>